<organism evidence="2 3">
    <name type="scientific">Liparis tanakae</name>
    <name type="common">Tanaka's snailfish</name>
    <dbReference type="NCBI Taxonomy" id="230148"/>
    <lineage>
        <taxon>Eukaryota</taxon>
        <taxon>Metazoa</taxon>
        <taxon>Chordata</taxon>
        <taxon>Craniata</taxon>
        <taxon>Vertebrata</taxon>
        <taxon>Euteleostomi</taxon>
        <taxon>Actinopterygii</taxon>
        <taxon>Neopterygii</taxon>
        <taxon>Teleostei</taxon>
        <taxon>Neoteleostei</taxon>
        <taxon>Acanthomorphata</taxon>
        <taxon>Eupercaria</taxon>
        <taxon>Perciformes</taxon>
        <taxon>Cottioidei</taxon>
        <taxon>Cottales</taxon>
        <taxon>Liparidae</taxon>
        <taxon>Liparis</taxon>
    </lineage>
</organism>
<evidence type="ECO:0000256" key="1">
    <source>
        <dbReference type="SAM" id="MobiDB-lite"/>
    </source>
</evidence>
<gene>
    <name evidence="2" type="ORF">EYF80_010219</name>
</gene>
<evidence type="ECO:0000313" key="3">
    <source>
        <dbReference type="Proteomes" id="UP000314294"/>
    </source>
</evidence>
<comment type="caution">
    <text evidence="2">The sequence shown here is derived from an EMBL/GenBank/DDBJ whole genome shotgun (WGS) entry which is preliminary data.</text>
</comment>
<feature type="region of interest" description="Disordered" evidence="1">
    <location>
        <begin position="1"/>
        <end position="23"/>
    </location>
</feature>
<reference evidence="2 3" key="1">
    <citation type="submission" date="2019-03" db="EMBL/GenBank/DDBJ databases">
        <title>First draft genome of Liparis tanakae, snailfish: a comprehensive survey of snailfish specific genes.</title>
        <authorList>
            <person name="Kim W."/>
            <person name="Song I."/>
            <person name="Jeong J.-H."/>
            <person name="Kim D."/>
            <person name="Kim S."/>
            <person name="Ryu S."/>
            <person name="Song J.Y."/>
            <person name="Lee S.K."/>
        </authorList>
    </citation>
    <scope>NUCLEOTIDE SEQUENCE [LARGE SCALE GENOMIC DNA]</scope>
    <source>
        <tissue evidence="2">Muscle</tissue>
    </source>
</reference>
<accession>A0A4Z2IPB3</accession>
<keyword evidence="3" id="KW-1185">Reference proteome</keyword>
<sequence length="121" mass="13498">MAGVDPEAHVRPRQTKSRSRGIPFTKTERLVCPTQPDILLGFGLPLRSTDATVCPKEHLGCWGGYRSDPSSFIRPAASHKKGVKREGVDPQSTPEVVLDDSRYQLVFYSSAKFETRHPFQS</sequence>
<proteinExistence type="predicted"/>
<dbReference type="Proteomes" id="UP000314294">
    <property type="component" value="Unassembled WGS sequence"/>
</dbReference>
<name>A0A4Z2IPB3_9TELE</name>
<protein>
    <submittedName>
        <fullName evidence="2">Uncharacterized protein</fullName>
    </submittedName>
</protein>
<feature type="compositionally biased region" description="Basic and acidic residues" evidence="1">
    <location>
        <begin position="1"/>
        <end position="10"/>
    </location>
</feature>
<evidence type="ECO:0000313" key="2">
    <source>
        <dbReference type="EMBL" id="TNN79637.1"/>
    </source>
</evidence>
<dbReference type="EMBL" id="SRLO01000063">
    <property type="protein sequence ID" value="TNN79637.1"/>
    <property type="molecule type" value="Genomic_DNA"/>
</dbReference>
<dbReference type="AlphaFoldDB" id="A0A4Z2IPB3"/>